<dbReference type="AlphaFoldDB" id="A0A2N0VHT4"/>
<dbReference type="InterPro" id="IPR047729">
    <property type="entry name" value="Sce7726-like"/>
</dbReference>
<evidence type="ECO:0008006" key="3">
    <source>
        <dbReference type="Google" id="ProtNLM"/>
    </source>
</evidence>
<protein>
    <recommendedName>
        <fullName evidence="3">Sce7726 family protein</fullName>
    </recommendedName>
</protein>
<sequence length="293" mass="34211">MNTVIQNSVDNNLSISGIFSNSHFKRVITNGKSNFIDAKIDKYIQFLELNEGATRKDALKAMYSYLLSEYRCEYVYKNFITKKILLGRHSLNTSTLLNEFRVGSSLADLVLINGKSVVYEIKTELDTPERLEDQLADYRKTFTHIYLVTHHSLIEKYLSILKDEEVGLIALTNNFTLSEVREAKKETRYLDITTMFKSLRKEEYSNIIESEYGEVPDVPNMYYFKECLKLAEQMPPKHFHKLMTTELKKRKPKETTPFKENLLPEYLNSVCMAIDPTANQYDRLFQFLNTKIN</sequence>
<dbReference type="EMBL" id="PISP01000002">
    <property type="protein sequence ID" value="PKD43698.1"/>
    <property type="molecule type" value="Genomic_DNA"/>
</dbReference>
<dbReference type="NCBIfam" id="NF033832">
    <property type="entry name" value="sce7726_fam"/>
    <property type="match status" value="1"/>
</dbReference>
<organism evidence="1 2">
    <name type="scientific">Rhodohalobacter barkolensis</name>
    <dbReference type="NCBI Taxonomy" id="2053187"/>
    <lineage>
        <taxon>Bacteria</taxon>
        <taxon>Pseudomonadati</taxon>
        <taxon>Balneolota</taxon>
        <taxon>Balneolia</taxon>
        <taxon>Balneolales</taxon>
        <taxon>Balneolaceae</taxon>
        <taxon>Rhodohalobacter</taxon>
    </lineage>
</organism>
<dbReference type="RefSeq" id="WP_101073238.1">
    <property type="nucleotide sequence ID" value="NZ_PISP01000002.1"/>
</dbReference>
<evidence type="ECO:0000313" key="1">
    <source>
        <dbReference type="EMBL" id="PKD43698.1"/>
    </source>
</evidence>
<evidence type="ECO:0000313" key="2">
    <source>
        <dbReference type="Proteomes" id="UP000233398"/>
    </source>
</evidence>
<gene>
    <name evidence="1" type="ORF">CWD77_09055</name>
</gene>
<comment type="caution">
    <text evidence="1">The sequence shown here is derived from an EMBL/GenBank/DDBJ whole genome shotgun (WGS) entry which is preliminary data.</text>
</comment>
<dbReference type="OrthoDB" id="128875at2"/>
<reference evidence="1 2" key="1">
    <citation type="submission" date="2017-11" db="EMBL/GenBank/DDBJ databases">
        <title>Rhodohalobacter 15182 sp. nov., isolated from a salt lake.</title>
        <authorList>
            <person name="Han S."/>
        </authorList>
    </citation>
    <scope>NUCLEOTIDE SEQUENCE [LARGE SCALE GENOMIC DNA]</scope>
    <source>
        <strain evidence="1 2">15182</strain>
    </source>
</reference>
<proteinExistence type="predicted"/>
<dbReference type="Proteomes" id="UP000233398">
    <property type="component" value="Unassembled WGS sequence"/>
</dbReference>
<name>A0A2N0VHT4_9BACT</name>
<accession>A0A2N0VHT4</accession>
<keyword evidence="2" id="KW-1185">Reference proteome</keyword>